<accession>A0ABS8BCE5</accession>
<dbReference type="PANTHER" id="PTHR12993">
    <property type="entry name" value="N-ACETYLGLUCOSAMINYL-PHOSPHATIDYLINOSITOL DE-N-ACETYLASE-RELATED"/>
    <property type="match status" value="1"/>
</dbReference>
<dbReference type="InterPro" id="IPR003737">
    <property type="entry name" value="GlcNAc_PI_deacetylase-related"/>
</dbReference>
<comment type="caution">
    <text evidence="2">The sequence shown here is derived from an EMBL/GenBank/DDBJ whole genome shotgun (WGS) entry which is preliminary data.</text>
</comment>
<reference evidence="2 3" key="1">
    <citation type="submission" date="2021-10" db="EMBL/GenBank/DDBJ databases">
        <title>Streptomyces sp. strain SMC 277, a novel streptomycete isolated from soil.</title>
        <authorList>
            <person name="Chanama M."/>
        </authorList>
    </citation>
    <scope>NUCLEOTIDE SEQUENCE [LARGE SCALE GENOMIC DNA]</scope>
    <source>
        <strain evidence="2 3">SMC 277</strain>
    </source>
</reference>
<name>A0ABS8BCE5_9ACTN</name>
<gene>
    <name evidence="2" type="ORF">LG632_23415</name>
</gene>
<dbReference type="SUPFAM" id="SSF102588">
    <property type="entry name" value="LmbE-like"/>
    <property type="match status" value="1"/>
</dbReference>
<keyword evidence="3" id="KW-1185">Reference proteome</keyword>
<proteinExistence type="predicted"/>
<organism evidence="2 3">
    <name type="scientific">Streptomyces antimicrobicus</name>
    <dbReference type="NCBI Taxonomy" id="2883108"/>
    <lineage>
        <taxon>Bacteria</taxon>
        <taxon>Bacillati</taxon>
        <taxon>Actinomycetota</taxon>
        <taxon>Actinomycetes</taxon>
        <taxon>Kitasatosporales</taxon>
        <taxon>Streptomycetaceae</taxon>
        <taxon>Streptomyces</taxon>
    </lineage>
</organism>
<dbReference type="Proteomes" id="UP001199054">
    <property type="component" value="Unassembled WGS sequence"/>
</dbReference>
<dbReference type="Gene3D" id="3.40.50.10320">
    <property type="entry name" value="LmbE-like"/>
    <property type="match status" value="1"/>
</dbReference>
<dbReference type="Pfam" id="PF02585">
    <property type="entry name" value="PIG-L"/>
    <property type="match status" value="1"/>
</dbReference>
<dbReference type="PANTHER" id="PTHR12993:SF11">
    <property type="entry name" value="N-ACETYLGLUCOSAMINYL-PHOSPHATIDYLINOSITOL DE-N-ACETYLASE"/>
    <property type="match status" value="1"/>
</dbReference>
<protein>
    <submittedName>
        <fullName evidence="2">PIG-L family deacetylase</fullName>
    </submittedName>
</protein>
<dbReference type="EMBL" id="JAJAUY010000118">
    <property type="protein sequence ID" value="MCB5182315.1"/>
    <property type="molecule type" value="Genomic_DNA"/>
</dbReference>
<evidence type="ECO:0000313" key="3">
    <source>
        <dbReference type="Proteomes" id="UP001199054"/>
    </source>
</evidence>
<evidence type="ECO:0000313" key="2">
    <source>
        <dbReference type="EMBL" id="MCB5182315.1"/>
    </source>
</evidence>
<dbReference type="InterPro" id="IPR024078">
    <property type="entry name" value="LmbE-like_dom_sf"/>
</dbReference>
<dbReference type="RefSeq" id="WP_226729402.1">
    <property type="nucleotide sequence ID" value="NZ_JAJAUY010000118.1"/>
</dbReference>
<keyword evidence="1" id="KW-0862">Zinc</keyword>
<evidence type="ECO:0000256" key="1">
    <source>
        <dbReference type="ARBA" id="ARBA00022833"/>
    </source>
</evidence>
<sequence>MTAPSILAVYAHPDDESLAAGGVLARHAAAGARTGVVTTTWAANSPRAAELADALQALGAESPRMLGYADFRVPASAPGRPRFCDAPLDEAVEHLVRHVRSFRPDLIVSHDAYGSSGHPDHIHTHRVMLLAAHAAGLEDLYPQAGPAWQAAAVYLSAHPRSAGAALARLLAGVGKRLYTVPDERISAAVDVRPWLDRKWQAIEAHRSEVARGRSLPALLSTLSAADRAAILGTEYYIRHELAPTRRGLHAL</sequence>